<evidence type="ECO:0000259" key="1">
    <source>
        <dbReference type="Pfam" id="PF12937"/>
    </source>
</evidence>
<dbReference type="CDD" id="cd09917">
    <property type="entry name" value="F-box_SF"/>
    <property type="match status" value="1"/>
</dbReference>
<feature type="domain" description="F-box" evidence="1">
    <location>
        <begin position="5"/>
        <end position="41"/>
    </location>
</feature>
<dbReference type="OrthoDB" id="2785373at2759"/>
<dbReference type="InParanoid" id="S8EG03"/>
<dbReference type="Proteomes" id="UP000015241">
    <property type="component" value="Unassembled WGS sequence"/>
</dbReference>
<dbReference type="EMBL" id="KE504137">
    <property type="protein sequence ID" value="EPT02154.1"/>
    <property type="molecule type" value="Genomic_DNA"/>
</dbReference>
<accession>S8EG03</accession>
<dbReference type="Gene3D" id="1.20.1280.50">
    <property type="match status" value="1"/>
</dbReference>
<name>S8EG03_FOMSC</name>
<keyword evidence="3" id="KW-1185">Reference proteome</keyword>
<dbReference type="InterPro" id="IPR001810">
    <property type="entry name" value="F-box_dom"/>
</dbReference>
<dbReference type="STRING" id="743788.S8EG03"/>
<dbReference type="AlphaFoldDB" id="S8EG03"/>
<protein>
    <recommendedName>
        <fullName evidence="1">F-box domain-containing protein</fullName>
    </recommendedName>
</protein>
<gene>
    <name evidence="2" type="ORF">FOMPIDRAFT_99479</name>
</gene>
<reference evidence="2 3" key="1">
    <citation type="journal article" date="2012" name="Science">
        <title>The Paleozoic origin of enzymatic lignin decomposition reconstructed from 31 fungal genomes.</title>
        <authorList>
            <person name="Floudas D."/>
            <person name="Binder M."/>
            <person name="Riley R."/>
            <person name="Barry K."/>
            <person name="Blanchette R.A."/>
            <person name="Henrissat B."/>
            <person name="Martinez A.T."/>
            <person name="Otillar R."/>
            <person name="Spatafora J.W."/>
            <person name="Yadav J.S."/>
            <person name="Aerts A."/>
            <person name="Benoit I."/>
            <person name="Boyd A."/>
            <person name="Carlson A."/>
            <person name="Copeland A."/>
            <person name="Coutinho P.M."/>
            <person name="de Vries R.P."/>
            <person name="Ferreira P."/>
            <person name="Findley K."/>
            <person name="Foster B."/>
            <person name="Gaskell J."/>
            <person name="Glotzer D."/>
            <person name="Gorecki P."/>
            <person name="Heitman J."/>
            <person name="Hesse C."/>
            <person name="Hori C."/>
            <person name="Igarashi K."/>
            <person name="Jurgens J.A."/>
            <person name="Kallen N."/>
            <person name="Kersten P."/>
            <person name="Kohler A."/>
            <person name="Kuees U."/>
            <person name="Kumar T.K.A."/>
            <person name="Kuo A."/>
            <person name="LaButti K."/>
            <person name="Larrondo L.F."/>
            <person name="Lindquist E."/>
            <person name="Ling A."/>
            <person name="Lombard V."/>
            <person name="Lucas S."/>
            <person name="Lundell T."/>
            <person name="Martin R."/>
            <person name="McLaughlin D.J."/>
            <person name="Morgenstern I."/>
            <person name="Morin E."/>
            <person name="Murat C."/>
            <person name="Nagy L.G."/>
            <person name="Nolan M."/>
            <person name="Ohm R.A."/>
            <person name="Patyshakuliyeva A."/>
            <person name="Rokas A."/>
            <person name="Ruiz-Duenas F.J."/>
            <person name="Sabat G."/>
            <person name="Salamov A."/>
            <person name="Samejima M."/>
            <person name="Schmutz J."/>
            <person name="Slot J.C."/>
            <person name="St John F."/>
            <person name="Stenlid J."/>
            <person name="Sun H."/>
            <person name="Sun S."/>
            <person name="Syed K."/>
            <person name="Tsang A."/>
            <person name="Wiebenga A."/>
            <person name="Young D."/>
            <person name="Pisabarro A."/>
            <person name="Eastwood D.C."/>
            <person name="Martin F."/>
            <person name="Cullen D."/>
            <person name="Grigoriev I.V."/>
            <person name="Hibbett D.S."/>
        </authorList>
    </citation>
    <scope>NUCLEOTIDE SEQUENCE</scope>
    <source>
        <strain evidence="3">FP-58527</strain>
    </source>
</reference>
<dbReference type="InterPro" id="IPR036047">
    <property type="entry name" value="F-box-like_dom_sf"/>
</dbReference>
<proteinExistence type="predicted"/>
<organism evidence="2 3">
    <name type="scientific">Fomitopsis schrenkii</name>
    <name type="common">Brown rot fungus</name>
    <dbReference type="NCBI Taxonomy" id="2126942"/>
    <lineage>
        <taxon>Eukaryota</taxon>
        <taxon>Fungi</taxon>
        <taxon>Dikarya</taxon>
        <taxon>Basidiomycota</taxon>
        <taxon>Agaricomycotina</taxon>
        <taxon>Agaricomycetes</taxon>
        <taxon>Polyporales</taxon>
        <taxon>Fomitopsis</taxon>
    </lineage>
</organism>
<dbReference type="HOGENOM" id="CLU_642560_0_0_1"/>
<dbReference type="SUPFAM" id="SSF81383">
    <property type="entry name" value="F-box domain"/>
    <property type="match status" value="1"/>
</dbReference>
<dbReference type="Pfam" id="PF12937">
    <property type="entry name" value="F-box-like"/>
    <property type="match status" value="1"/>
</dbReference>
<sequence>MVPVPSLPAEVVYSILDHLWGDPWTLFNCASTCRTWRDASRRLLKRFNGLEILDFENLDRVSRLVNFRKTRHFYHDLNQLYITDDKEKPFVHILPLRLPGTLFPNVRLLRFSQVDWTSRRPHTSIFSLAIAFASIIDLSILTCRFGSFSDLHKFIIAFRNVVALELYAIRVSSPITLGSRYWAPPKAPRSQIKWLRLEALHCDSMVPLYNPRTEQPMFLNPILALCTTFTSVTIIHVRRSKFRTCGDLYQFLQSFPRLLNVKLVDVRYDLLSMLRFAEPLTIDVPAMPQLEKVVARVGTPSEGDGLLKWLAASQSIVSLRTLFISPCNTSIVGRTLRAIGSNLDGLDLQTRATEETMTRQITFYVASGTDVLNLRIDVQRDTPSLQLVRLAVLQALRQFEPVSRAIRHIKLRINSESRTQFTNDLQTMASTPDAKATEAILFRPVFAAVEQVTIDLKLYPLMKETDSATLQTASDGIRSLLSAWDIRGILKFLYPPWYLADGNKRQFVENVPDKELHVDIDGWDVWKDE</sequence>
<evidence type="ECO:0000313" key="3">
    <source>
        <dbReference type="Proteomes" id="UP000015241"/>
    </source>
</evidence>
<evidence type="ECO:0000313" key="2">
    <source>
        <dbReference type="EMBL" id="EPT02154.1"/>
    </source>
</evidence>